<dbReference type="EMBL" id="MFKF01000004">
    <property type="protein sequence ID" value="OGG57257.1"/>
    <property type="molecule type" value="Genomic_DNA"/>
</dbReference>
<dbReference type="Proteomes" id="UP000178606">
    <property type="component" value="Unassembled WGS sequence"/>
</dbReference>
<dbReference type="GO" id="GO:0032259">
    <property type="term" value="P:methylation"/>
    <property type="evidence" value="ECO:0007669"/>
    <property type="project" value="UniProtKB-KW"/>
</dbReference>
<organism evidence="5 6">
    <name type="scientific">Handelsmanbacteria sp. (strain RIFCSPLOWO2_12_FULL_64_10)</name>
    <dbReference type="NCBI Taxonomy" id="1817868"/>
    <lineage>
        <taxon>Bacteria</taxon>
        <taxon>Candidatus Handelsmaniibacteriota</taxon>
    </lineage>
</organism>
<evidence type="ECO:0000256" key="3">
    <source>
        <dbReference type="ARBA" id="ARBA00022679"/>
    </source>
</evidence>
<sequence length="986" mass="111295">HKWFARRASCVFRAILLGCLKPLPMDENGKPTRTGAQVILDEFYRDHTHDPDTKDKVILDPFMGGGTTVVESLRLGCRVIGIDLNPVAWFIVKTEVEPVDLDALKNAFERLAERPVAWSGKSVRETLLSQYMTECPCCGAGREEADIIYTFWVKSAICTACKKQVPLFKDYLIAQKTPSIRYFRDARCPKCHKTFDWEIEPAALVAEPSLQINSPAYSAGVGRSSTRWAYSPGKVVPCPWCQEEVAARPSKKKPERKKVPLSVLLCPHCEAVWQWRGEVPDSVACPVCRKDYNPLVGNVPGKGEYLCSCGNRDDIIRSIRRLPEDQLLPIHPYAIEGYCAHCGGDEEEDEGEDVNGDLFEKQTRRRKVKAEMDHPCRITKSGGKFFKRVTPADLRRVGDAAQIWEREKARLPYPKQAVPDGQETHRLIEHHYRHWHQMFHPRQLLCLATLLEGIGEETDQALKEMLLSTFMMTTEANNLFTWQIKSRSTPGGMAPGGVFRRHDFAPKTNICEQNVWGVISGNNTFRNRKALTLEGVAFTKDIYDLVWDTIKGKTIRRPSAERFSVPGNASLYAMDARSCKPTSVDIVVTDPPYAGNVNYAELSDFFYVWLRLLLIERYPEFAPDETPKSAEIIENPIRGKTAIDFGKDLTEVFKFAGRNLSEAGILAFTFHHAEGSAWEALLASVCDAGFCIESVYPIHAEREQSLHLLDTQSISYDLIHVCKKRDLRATREPRSWAGIRQEIRRRAREEIAAIEAGRYGNEPLSPSDVNIVLIGKCLELYSRHYGAVVDHEGKGVPLHEALKQIRDIADQMTERERPLPSELEDIDPESRVYLRALCAVREVKSDEVHKATRGVMEPSDLIDAGLMIKGRAGRGRSYEVKQPAERLTELMERFGDGATSPQVNLFGEVERPKEKRGTLFIDRVHLLLGLVEAGENVVPWLDRFRGDTPQIRAALEYLEARNRGLAPACRKVLDMMEIGPLFKGGV</sequence>
<comment type="caution">
    <text evidence="5">The sequence shown here is derived from an EMBL/GenBank/DDBJ whole genome shotgun (WGS) entry which is preliminary data.</text>
</comment>
<reference evidence="5 6" key="1">
    <citation type="journal article" date="2016" name="Nat. Commun.">
        <title>Thousands of microbial genomes shed light on interconnected biogeochemical processes in an aquifer system.</title>
        <authorList>
            <person name="Anantharaman K."/>
            <person name="Brown C.T."/>
            <person name="Hug L.A."/>
            <person name="Sharon I."/>
            <person name="Castelle C.J."/>
            <person name="Probst A.J."/>
            <person name="Thomas B.C."/>
            <person name="Singh A."/>
            <person name="Wilkins M.J."/>
            <person name="Karaoz U."/>
            <person name="Brodie E.L."/>
            <person name="Williams K.H."/>
            <person name="Hubbard S.S."/>
            <person name="Banfield J.F."/>
        </authorList>
    </citation>
    <scope>NUCLEOTIDE SEQUENCE [LARGE SCALE GENOMIC DNA]</scope>
    <source>
        <strain evidence="6">RIFCSPLOWO2_12_FULL_64_10</strain>
    </source>
</reference>
<dbReference type="InterPro" id="IPR002941">
    <property type="entry name" value="DNA_methylase_N4/N6"/>
</dbReference>
<evidence type="ECO:0000256" key="2">
    <source>
        <dbReference type="ARBA" id="ARBA00022603"/>
    </source>
</evidence>
<accession>A0A1F6D7F0</accession>
<dbReference type="Gene3D" id="3.40.50.150">
    <property type="entry name" value="Vaccinia Virus protein VP39"/>
    <property type="match status" value="2"/>
</dbReference>
<dbReference type="AlphaFoldDB" id="A0A1F6D7F0"/>
<evidence type="ECO:0000256" key="1">
    <source>
        <dbReference type="ARBA" id="ARBA00006594"/>
    </source>
</evidence>
<dbReference type="GO" id="GO:0003677">
    <property type="term" value="F:DNA binding"/>
    <property type="evidence" value="ECO:0007669"/>
    <property type="project" value="InterPro"/>
</dbReference>
<gene>
    <name evidence="5" type="ORF">A3F84_24320</name>
</gene>
<evidence type="ECO:0000259" key="4">
    <source>
        <dbReference type="Pfam" id="PF01555"/>
    </source>
</evidence>
<feature type="domain" description="DNA methylase N-4/N-6" evidence="4">
    <location>
        <begin position="54"/>
        <end position="86"/>
    </location>
</feature>
<evidence type="ECO:0000313" key="6">
    <source>
        <dbReference type="Proteomes" id="UP000178606"/>
    </source>
</evidence>
<dbReference type="GO" id="GO:0008170">
    <property type="term" value="F:N-methyltransferase activity"/>
    <property type="evidence" value="ECO:0007669"/>
    <property type="project" value="InterPro"/>
</dbReference>
<dbReference type="PROSITE" id="PS00092">
    <property type="entry name" value="N6_MTASE"/>
    <property type="match status" value="1"/>
</dbReference>
<evidence type="ECO:0000313" key="5">
    <source>
        <dbReference type="EMBL" id="OGG57257.1"/>
    </source>
</evidence>
<dbReference type="InterPro" id="IPR002052">
    <property type="entry name" value="DNA_methylase_N6_adenine_CS"/>
</dbReference>
<dbReference type="Pfam" id="PF01555">
    <property type="entry name" value="N6_N4_Mtase"/>
    <property type="match status" value="1"/>
</dbReference>
<protein>
    <recommendedName>
        <fullName evidence="4">DNA methylase N-4/N-6 domain-containing protein</fullName>
    </recommendedName>
</protein>
<dbReference type="SUPFAM" id="SSF53335">
    <property type="entry name" value="S-adenosyl-L-methionine-dependent methyltransferases"/>
    <property type="match status" value="2"/>
</dbReference>
<name>A0A1F6D7F0_HANXR</name>
<dbReference type="InterPro" id="IPR029063">
    <property type="entry name" value="SAM-dependent_MTases_sf"/>
</dbReference>
<proteinExistence type="inferred from homology"/>
<keyword evidence="3" id="KW-0808">Transferase</keyword>
<comment type="similarity">
    <text evidence="1">Belongs to the N(4)/N(6)-methyltransferase family.</text>
</comment>
<feature type="non-terminal residue" evidence="5">
    <location>
        <position position="1"/>
    </location>
</feature>
<keyword evidence="2" id="KW-0489">Methyltransferase</keyword>